<comment type="caution">
    <text evidence="1">The sequence shown here is derived from an EMBL/GenBank/DDBJ whole genome shotgun (WGS) entry which is preliminary data.</text>
</comment>
<sequence>MALALVKLSKRRNGRTYYFLDYISYEVAKLNVQIQGEEHNENEWSKAEIVKVYNNVRNA</sequence>
<gene>
    <name evidence="1" type="ORF">LCGC14_2401960</name>
</gene>
<name>A0A0F9E7G0_9ZZZZ</name>
<dbReference type="EMBL" id="LAZR01036090">
    <property type="protein sequence ID" value="KKL25771.1"/>
    <property type="molecule type" value="Genomic_DNA"/>
</dbReference>
<organism evidence="1">
    <name type="scientific">marine sediment metagenome</name>
    <dbReference type="NCBI Taxonomy" id="412755"/>
    <lineage>
        <taxon>unclassified sequences</taxon>
        <taxon>metagenomes</taxon>
        <taxon>ecological metagenomes</taxon>
    </lineage>
</organism>
<protein>
    <submittedName>
        <fullName evidence="1">Uncharacterized protein</fullName>
    </submittedName>
</protein>
<evidence type="ECO:0000313" key="1">
    <source>
        <dbReference type="EMBL" id="KKL25771.1"/>
    </source>
</evidence>
<dbReference type="AlphaFoldDB" id="A0A0F9E7G0"/>
<accession>A0A0F9E7G0</accession>
<proteinExistence type="predicted"/>
<reference evidence="1" key="1">
    <citation type="journal article" date="2015" name="Nature">
        <title>Complex archaea that bridge the gap between prokaryotes and eukaryotes.</title>
        <authorList>
            <person name="Spang A."/>
            <person name="Saw J.H."/>
            <person name="Jorgensen S.L."/>
            <person name="Zaremba-Niedzwiedzka K."/>
            <person name="Martijn J."/>
            <person name="Lind A.E."/>
            <person name="van Eijk R."/>
            <person name="Schleper C."/>
            <person name="Guy L."/>
            <person name="Ettema T.J."/>
        </authorList>
    </citation>
    <scope>NUCLEOTIDE SEQUENCE</scope>
</reference>